<protein>
    <submittedName>
        <fullName evidence="5">NAD(P)-dependent dehydrogenase (Short-subunit alcohol dehydrogenase family)</fullName>
    </submittedName>
</protein>
<evidence type="ECO:0000313" key="5">
    <source>
        <dbReference type="EMBL" id="NIJ08809.1"/>
    </source>
</evidence>
<keyword evidence="2" id="KW-0560">Oxidoreductase</keyword>
<dbReference type="PANTHER" id="PTHR43976">
    <property type="entry name" value="SHORT CHAIN DEHYDROGENASE"/>
    <property type="match status" value="1"/>
</dbReference>
<dbReference type="PRINTS" id="PR00080">
    <property type="entry name" value="SDRFAMILY"/>
</dbReference>
<comment type="similarity">
    <text evidence="1 3">Belongs to the short-chain dehydrogenases/reductases (SDR) family.</text>
</comment>
<evidence type="ECO:0000313" key="6">
    <source>
        <dbReference type="Proteomes" id="UP000727456"/>
    </source>
</evidence>
<dbReference type="PANTHER" id="PTHR43976:SF16">
    <property type="entry name" value="SHORT-CHAIN DEHYDROGENASE_REDUCTASE FAMILY PROTEIN"/>
    <property type="match status" value="1"/>
</dbReference>
<evidence type="ECO:0000256" key="3">
    <source>
        <dbReference type="RuleBase" id="RU000363"/>
    </source>
</evidence>
<dbReference type="InterPro" id="IPR057326">
    <property type="entry name" value="KR_dom"/>
</dbReference>
<name>A0ABX0TXB5_9SPHN</name>
<gene>
    <name evidence="5" type="ORF">FHS31_002433</name>
</gene>
<feature type="domain" description="Ketoreductase" evidence="4">
    <location>
        <begin position="3"/>
        <end position="181"/>
    </location>
</feature>
<dbReference type="EMBL" id="JAAOZC010000006">
    <property type="protein sequence ID" value="NIJ08809.1"/>
    <property type="molecule type" value="Genomic_DNA"/>
</dbReference>
<keyword evidence="6" id="KW-1185">Reference proteome</keyword>
<reference evidence="5 6" key="1">
    <citation type="submission" date="2020-03" db="EMBL/GenBank/DDBJ databases">
        <title>Genomic Encyclopedia of Type Strains, Phase III (KMG-III): the genomes of soil and plant-associated and newly described type strains.</title>
        <authorList>
            <person name="Whitman W."/>
        </authorList>
    </citation>
    <scope>NUCLEOTIDE SEQUENCE [LARGE SCALE GENOMIC DNA]</scope>
    <source>
        <strain evidence="5 6">CECT 8804</strain>
    </source>
</reference>
<dbReference type="SMART" id="SM00822">
    <property type="entry name" value="PKS_KR"/>
    <property type="match status" value="1"/>
</dbReference>
<dbReference type="Proteomes" id="UP000727456">
    <property type="component" value="Unassembled WGS sequence"/>
</dbReference>
<comment type="caution">
    <text evidence="5">The sequence shown here is derived from an EMBL/GenBank/DDBJ whole genome shotgun (WGS) entry which is preliminary data.</text>
</comment>
<dbReference type="CDD" id="cd05374">
    <property type="entry name" value="17beta-HSD-like_SDR_c"/>
    <property type="match status" value="1"/>
</dbReference>
<dbReference type="Gene3D" id="3.40.50.720">
    <property type="entry name" value="NAD(P)-binding Rossmann-like Domain"/>
    <property type="match status" value="1"/>
</dbReference>
<organism evidence="5 6">
    <name type="scientific">Sphingomonas vulcanisoli</name>
    <dbReference type="NCBI Taxonomy" id="1658060"/>
    <lineage>
        <taxon>Bacteria</taxon>
        <taxon>Pseudomonadati</taxon>
        <taxon>Pseudomonadota</taxon>
        <taxon>Alphaproteobacteria</taxon>
        <taxon>Sphingomonadales</taxon>
        <taxon>Sphingomonadaceae</taxon>
        <taxon>Sphingomonas</taxon>
    </lineage>
</organism>
<dbReference type="InterPro" id="IPR020904">
    <property type="entry name" value="Sc_DH/Rdtase_CS"/>
</dbReference>
<dbReference type="PRINTS" id="PR00081">
    <property type="entry name" value="GDHRDH"/>
</dbReference>
<evidence type="ECO:0000256" key="2">
    <source>
        <dbReference type="ARBA" id="ARBA00023002"/>
    </source>
</evidence>
<dbReference type="NCBIfam" id="NF006114">
    <property type="entry name" value="PRK08263.1"/>
    <property type="match status" value="1"/>
</dbReference>
<dbReference type="Pfam" id="PF00106">
    <property type="entry name" value="adh_short"/>
    <property type="match status" value="1"/>
</dbReference>
<sequence length="270" mass="29146">MSKIWFVTGASKGFGRIWSEAALKRGDKVAATARKPADVQDLAETYGDLVLPLTLDVTDRAAVFAAVEQANAHFGRIDVVVNNAGYGQFGMIEELSEDEARAQIETNLFGALWVLQAAVPVLRAQGSGHLLNVTSIGGLTAMANIGIYNASKWALEALSQSLAREVADFGVKVTAIEPAGYSTDWSGPSAAHATPIAAYEPLRALRNEQRAKMKAGDPHNTGDAILQIVDAENPPLRFFLGSTALQLIRRDYESRFADWEAWNELSAKSE</sequence>
<dbReference type="InterPro" id="IPR036291">
    <property type="entry name" value="NAD(P)-bd_dom_sf"/>
</dbReference>
<dbReference type="SUPFAM" id="SSF51735">
    <property type="entry name" value="NAD(P)-binding Rossmann-fold domains"/>
    <property type="match status" value="1"/>
</dbReference>
<accession>A0ABX0TXB5</accession>
<evidence type="ECO:0000256" key="1">
    <source>
        <dbReference type="ARBA" id="ARBA00006484"/>
    </source>
</evidence>
<evidence type="ECO:0000259" key="4">
    <source>
        <dbReference type="SMART" id="SM00822"/>
    </source>
</evidence>
<dbReference type="InterPro" id="IPR051911">
    <property type="entry name" value="SDR_oxidoreductase"/>
</dbReference>
<dbReference type="PROSITE" id="PS00061">
    <property type="entry name" value="ADH_SHORT"/>
    <property type="match status" value="1"/>
</dbReference>
<dbReference type="NCBIfam" id="NF004824">
    <property type="entry name" value="PRK06180.1"/>
    <property type="match status" value="1"/>
</dbReference>
<proteinExistence type="inferred from homology"/>
<dbReference type="RefSeq" id="WP_167073828.1">
    <property type="nucleotide sequence ID" value="NZ_JAAOZC010000006.1"/>
</dbReference>
<dbReference type="InterPro" id="IPR002347">
    <property type="entry name" value="SDR_fam"/>
</dbReference>